<evidence type="ECO:0000313" key="7">
    <source>
        <dbReference type="Proteomes" id="UP000008281"/>
    </source>
</evidence>
<organism evidence="7">
    <name type="scientific">Caenorhabditis remanei</name>
    <name type="common">Caenorhabditis vulgaris</name>
    <dbReference type="NCBI Taxonomy" id="31234"/>
    <lineage>
        <taxon>Eukaryota</taxon>
        <taxon>Metazoa</taxon>
        <taxon>Ecdysozoa</taxon>
        <taxon>Nematoda</taxon>
        <taxon>Chromadorea</taxon>
        <taxon>Rhabditida</taxon>
        <taxon>Rhabditina</taxon>
        <taxon>Rhabditomorpha</taxon>
        <taxon>Rhabditoidea</taxon>
        <taxon>Rhabditidae</taxon>
        <taxon>Peloderinae</taxon>
        <taxon>Caenorhabditis</taxon>
    </lineage>
</organism>
<gene>
    <name evidence="6" type="ORF">CRE_13628</name>
</gene>
<evidence type="ECO:0000256" key="2">
    <source>
        <dbReference type="ARBA" id="ARBA00022771"/>
    </source>
</evidence>
<dbReference type="InterPro" id="IPR052667">
    <property type="entry name" value="E3_ubiquitin-ligase_RING"/>
</dbReference>
<evidence type="ECO:0000259" key="5">
    <source>
        <dbReference type="PROSITE" id="PS50089"/>
    </source>
</evidence>
<dbReference type="GeneID" id="9826983"/>
<dbReference type="InterPro" id="IPR001841">
    <property type="entry name" value="Znf_RING"/>
</dbReference>
<dbReference type="EMBL" id="DS268508">
    <property type="protein sequence ID" value="EFO83272.1"/>
    <property type="molecule type" value="Genomic_DNA"/>
</dbReference>
<dbReference type="HOGENOM" id="CLU_145004_0_0_1"/>
<keyword evidence="3" id="KW-0862">Zinc</keyword>
<keyword evidence="2 4" id="KW-0863">Zinc-finger</keyword>
<dbReference type="SMART" id="SM00184">
    <property type="entry name" value="RING"/>
    <property type="match status" value="1"/>
</dbReference>
<dbReference type="InParanoid" id="E3N1C4"/>
<keyword evidence="7" id="KW-1185">Reference proteome</keyword>
<dbReference type="OrthoDB" id="5875010at2759"/>
<keyword evidence="1" id="KW-0479">Metal-binding</keyword>
<dbReference type="AlphaFoldDB" id="E3N1C4"/>
<evidence type="ECO:0000256" key="3">
    <source>
        <dbReference type="ARBA" id="ARBA00022833"/>
    </source>
</evidence>
<reference evidence="6" key="1">
    <citation type="submission" date="2007-07" db="EMBL/GenBank/DDBJ databases">
        <title>PCAP assembly of the Caenorhabditis remanei genome.</title>
        <authorList>
            <consortium name="The Caenorhabditis remanei Sequencing Consortium"/>
            <person name="Wilson R.K."/>
        </authorList>
    </citation>
    <scope>NUCLEOTIDE SEQUENCE [LARGE SCALE GENOMIC DNA]</scope>
    <source>
        <strain evidence="6">PB4641</strain>
    </source>
</reference>
<dbReference type="PROSITE" id="PS00518">
    <property type="entry name" value="ZF_RING_1"/>
    <property type="match status" value="1"/>
</dbReference>
<dbReference type="Proteomes" id="UP000008281">
    <property type="component" value="Unassembled WGS sequence"/>
</dbReference>
<name>E3N1C4_CAERE</name>
<dbReference type="Pfam" id="PF14634">
    <property type="entry name" value="zf-RING_5"/>
    <property type="match status" value="1"/>
</dbReference>
<evidence type="ECO:0000313" key="6">
    <source>
        <dbReference type="EMBL" id="EFO83272.1"/>
    </source>
</evidence>
<dbReference type="PROSITE" id="PS50089">
    <property type="entry name" value="ZF_RING_2"/>
    <property type="match status" value="1"/>
</dbReference>
<evidence type="ECO:0000256" key="4">
    <source>
        <dbReference type="PROSITE-ProRule" id="PRU00175"/>
    </source>
</evidence>
<dbReference type="Gene3D" id="3.30.40.10">
    <property type="entry name" value="Zinc/RING finger domain, C3HC4 (zinc finger)"/>
    <property type="match status" value="1"/>
</dbReference>
<dbReference type="PANTHER" id="PTHR47156:SF10">
    <property type="entry name" value="E3 UBIQUITIN-PROTEIN LIGASE TRIM-21-RELATED"/>
    <property type="match status" value="1"/>
</dbReference>
<dbReference type="RefSeq" id="XP_003097782.2">
    <property type="nucleotide sequence ID" value="XM_003097734.2"/>
</dbReference>
<sequence>MNCNICFHEYHPKNLTPRILTTCGHTLCEECVRKLTIERKIVCPFDRKVTNVKYGTDKLPKNFAVLEIMDTLKNSNSKTSFQLESRKMIDIIKEFCRNSNSSVNNLVPDRDHSSYEWLDDIGNGETSEYEFSEHPYASRSFYALNDLN</sequence>
<dbReference type="CTD" id="9826983"/>
<feature type="domain" description="RING-type" evidence="5">
    <location>
        <begin position="3"/>
        <end position="47"/>
    </location>
</feature>
<dbReference type="eggNOG" id="KOG4185">
    <property type="taxonomic scope" value="Eukaryota"/>
</dbReference>
<dbReference type="GO" id="GO:0008270">
    <property type="term" value="F:zinc ion binding"/>
    <property type="evidence" value="ECO:0007669"/>
    <property type="project" value="UniProtKB-KW"/>
</dbReference>
<dbReference type="SUPFAM" id="SSF57850">
    <property type="entry name" value="RING/U-box"/>
    <property type="match status" value="1"/>
</dbReference>
<dbReference type="InterPro" id="IPR013083">
    <property type="entry name" value="Znf_RING/FYVE/PHD"/>
</dbReference>
<dbReference type="InterPro" id="IPR017907">
    <property type="entry name" value="Znf_RING_CS"/>
</dbReference>
<protein>
    <recommendedName>
        <fullName evidence="5">RING-type domain-containing protein</fullName>
    </recommendedName>
</protein>
<dbReference type="PANTHER" id="PTHR47156">
    <property type="entry name" value="PROTEIN CBG20824"/>
    <property type="match status" value="1"/>
</dbReference>
<accession>E3N1C4</accession>
<proteinExistence type="predicted"/>
<dbReference type="KEGG" id="crq:GCK72_004402"/>
<dbReference type="STRING" id="31234.E3N1C4"/>
<evidence type="ECO:0000256" key="1">
    <source>
        <dbReference type="ARBA" id="ARBA00022723"/>
    </source>
</evidence>